<feature type="compositionally biased region" description="Basic residues" evidence="12">
    <location>
        <begin position="216"/>
        <end position="233"/>
    </location>
</feature>
<evidence type="ECO:0000259" key="13">
    <source>
        <dbReference type="PROSITE" id="PS50158"/>
    </source>
</evidence>
<keyword evidence="9" id="KW-0233">DNA recombination</keyword>
<feature type="region of interest" description="Disordered" evidence="12">
    <location>
        <begin position="1"/>
        <end position="24"/>
    </location>
</feature>
<feature type="region of interest" description="Disordered" evidence="12">
    <location>
        <begin position="181"/>
        <end position="236"/>
    </location>
</feature>
<feature type="domain" description="Integrase catalytic" evidence="14">
    <location>
        <begin position="472"/>
        <end position="684"/>
    </location>
</feature>
<evidence type="ECO:0000313" key="16">
    <source>
        <dbReference type="Proteomes" id="UP000429607"/>
    </source>
</evidence>
<dbReference type="SUPFAM" id="SSF56672">
    <property type="entry name" value="DNA/RNA polymerases"/>
    <property type="match status" value="1"/>
</dbReference>
<keyword evidence="2" id="KW-0479">Metal-binding</keyword>
<dbReference type="GO" id="GO:0015074">
    <property type="term" value="P:DNA integration"/>
    <property type="evidence" value="ECO:0007669"/>
    <property type="project" value="UniProtKB-KW"/>
</dbReference>
<evidence type="ECO:0000256" key="1">
    <source>
        <dbReference type="ARBA" id="ARBA00022722"/>
    </source>
</evidence>
<dbReference type="EMBL" id="QXFV01001218">
    <property type="protein sequence ID" value="KAE9011666.1"/>
    <property type="molecule type" value="Genomic_DNA"/>
</dbReference>
<feature type="region of interest" description="Disordered" evidence="12">
    <location>
        <begin position="793"/>
        <end position="854"/>
    </location>
</feature>
<evidence type="ECO:0000256" key="7">
    <source>
        <dbReference type="ARBA" id="ARBA00022918"/>
    </source>
</evidence>
<evidence type="ECO:0000256" key="2">
    <source>
        <dbReference type="ARBA" id="ARBA00022723"/>
    </source>
</evidence>
<accession>A0A6A3KW40</accession>
<dbReference type="InterPro" id="IPR013103">
    <property type="entry name" value="RVT_2"/>
</dbReference>
<evidence type="ECO:0000256" key="11">
    <source>
        <dbReference type="PROSITE-ProRule" id="PRU00047"/>
    </source>
</evidence>
<keyword evidence="5" id="KW-0460">Magnesium</keyword>
<evidence type="ECO:0000256" key="4">
    <source>
        <dbReference type="ARBA" id="ARBA00022801"/>
    </source>
</evidence>
<dbReference type="InterPro" id="IPR012337">
    <property type="entry name" value="RNaseH-like_sf"/>
</dbReference>
<evidence type="ECO:0000256" key="6">
    <source>
        <dbReference type="ARBA" id="ARBA00022908"/>
    </source>
</evidence>
<dbReference type="Pfam" id="PF00098">
    <property type="entry name" value="zf-CCHC"/>
    <property type="match status" value="1"/>
</dbReference>
<dbReference type="GO" id="GO:0008270">
    <property type="term" value="F:zinc ion binding"/>
    <property type="evidence" value="ECO:0007669"/>
    <property type="project" value="UniProtKB-KW"/>
</dbReference>
<evidence type="ECO:0000256" key="9">
    <source>
        <dbReference type="ARBA" id="ARBA00023172"/>
    </source>
</evidence>
<keyword evidence="3" id="KW-0255">Endonuclease</keyword>
<dbReference type="GO" id="GO:0006310">
    <property type="term" value="P:DNA recombination"/>
    <property type="evidence" value="ECO:0007669"/>
    <property type="project" value="UniProtKB-KW"/>
</dbReference>
<reference evidence="15 16" key="1">
    <citation type="submission" date="2018-09" db="EMBL/GenBank/DDBJ databases">
        <title>Genomic investigation of the strawberry pathogen Phytophthora fragariae indicates pathogenicity is determined by transcriptional variation in three key races.</title>
        <authorList>
            <person name="Adams T.M."/>
            <person name="Armitage A.D."/>
            <person name="Sobczyk M.K."/>
            <person name="Bates H.J."/>
            <person name="Dunwell J.M."/>
            <person name="Nellist C.F."/>
            <person name="Harrison R.J."/>
        </authorList>
    </citation>
    <scope>NUCLEOTIDE SEQUENCE [LARGE SCALE GENOMIC DNA]</scope>
    <source>
        <strain evidence="15 16">SCRP249</strain>
    </source>
</reference>
<dbReference type="SMART" id="SM00343">
    <property type="entry name" value="ZnF_C2HC"/>
    <property type="match status" value="1"/>
</dbReference>
<name>A0A6A3KW40_9STRA</name>
<proteinExistence type="predicted"/>
<sequence>MSNTAGGNTTATGAAAAPHFGSNKPTKFDEEGGFDLYKAMLQSYLMQRDAWGILDGTDTLDPNASAAETQRFQEKNALARDALLRGEDRRAFSNALYLRKKLYTYTYTHNMNMDKYLDDMEAMRRQLRNMNDEISDSDMVKLILQGVAFDYREVVRMFDKDVRDGNVPLLSEVLNTLRSEAEIDKQRHDMGKKASNRSDETKILQVQQQQQFSGAKGKRPWKQNNANKKKKFKGKDGQAEEETRTCFFCHQPGHLKRDCTEYLEKQCQKKVQKNDAAGAKPAGKKRVSLVRWSGAGGGKQSSIGMVEVKGAGCDDHDGQETLTAAVHSCDDNYDEWMVDTGAGVHVCNDWEAFSNLQEDSLTFVGWRGDMSKGEACGQVNICAVDAVSGGLVMLELQETRYASGGPTNLLSLECLELDGWMPSYSKADDPAQRVMYLERDGVRLEMPKRNGHYWLRTKRAAVDNVDMCMVTTTQKPSLLMQWHMRFAHLNAQAMKRIVLKDMIDGMKSLRLKEFDEPLDCIACTTAKQKRRSYRRHNKRSKVCYERLMSDVCPIGVETIGGNVYFQLIQDEASRYKWCYLLRHKSESTPNVKNLILELEKEHNIKWFSSDRVLWKTDAYTPEENCLVEKLNGTLMNKVRAICEATGLPDSLWGEVLMYVVEVDNMSPTKALVGMTPYEKLTGTKPDVSNLHVCGCVAFAHVPKKKRASKLSPKAKPTLFLGYAQTSLGYRLLDLRTGDLIEQRDVSFREDITMDSTYVERLLARRYEGSDEELPVRVPYVRLPVNAVLDTVHIPTRPSDEDSEDDDMASVDGDSTVTTRKRRRKDSSDSSNESSDDVDFSGSFEVDNDTGNSGSSVAMMIVTQQARRQRRSVRQLHRHHPRHAEYAAVRLLHSHYHNQHGGRHEFGVQILGMTRRLRQALASEHAREWRAAMDAEYESLMKNLTWELVPRPKSTKNKRVNILTSVWVLVVKRDEKGVIQRFKARLAVRGFLQKFGIDYLTTYSPVVRIESVRLVMILALMQGLDCRHVDFVTAFLNGELADVDIYMEQPQGYDDGSDRVCHLLKGLYGLKQASKIWNDTLHAYLVELQFVQCVFDAGVYYRKGTHSLIYMTVYVDDIVIAAKPADIEIVVRELSARFEVKDLGRVKHLLGMEVNFQPGVILCLSQTAYVERLATRFQLEHARTVRSPQMHNERMPPIETDKTQVNNASLPYREIVGSLQYLVACTRPDMASVVRCLGKYNGAYTRENFAMAKRAVRYLLGTKTFGLVYRPTDTMPLLTAFADADHAMCADTSRSNTGFVLQLNGCAWMWKSKQQSRVTTNTCASELVAACDCVDNLVWARQLLAELLVKMEVSTVHCDNQSALHVIANRGNSKKVQRFAKEARMIAEFVDEGAVQMKYVSTTENVADIFTKALGPQRFEYLRDKLNLEDVVSAWNGAQRID</sequence>
<gene>
    <name evidence="15" type="ORF">PR001_g15865</name>
</gene>
<dbReference type="SUPFAM" id="SSF53098">
    <property type="entry name" value="Ribonuclease H-like"/>
    <property type="match status" value="1"/>
</dbReference>
<feature type="compositionally biased region" description="Basic and acidic residues" evidence="12">
    <location>
        <begin position="181"/>
        <end position="202"/>
    </location>
</feature>
<keyword evidence="7" id="KW-0695">RNA-directed DNA polymerase</keyword>
<dbReference type="SUPFAM" id="SSF57756">
    <property type="entry name" value="Retrovirus zinc finger-like domains"/>
    <property type="match status" value="1"/>
</dbReference>
<protein>
    <recommendedName>
        <fullName evidence="17">CCHC-type domain-containing protein</fullName>
    </recommendedName>
</protein>
<dbReference type="PROSITE" id="PS50994">
    <property type="entry name" value="INTEGRASE"/>
    <property type="match status" value="1"/>
</dbReference>
<dbReference type="PANTHER" id="PTHR42648">
    <property type="entry name" value="TRANSPOSASE, PUTATIVE-RELATED"/>
    <property type="match status" value="1"/>
</dbReference>
<dbReference type="CDD" id="cd09272">
    <property type="entry name" value="RNase_HI_RT_Ty1"/>
    <property type="match status" value="1"/>
</dbReference>
<dbReference type="InterPro" id="IPR043502">
    <property type="entry name" value="DNA/RNA_pol_sf"/>
</dbReference>
<dbReference type="Proteomes" id="UP000429607">
    <property type="component" value="Unassembled WGS sequence"/>
</dbReference>
<dbReference type="Pfam" id="PF07727">
    <property type="entry name" value="RVT_2"/>
    <property type="match status" value="1"/>
</dbReference>
<dbReference type="Gene3D" id="4.10.60.10">
    <property type="entry name" value="Zinc finger, CCHC-type"/>
    <property type="match status" value="1"/>
</dbReference>
<keyword evidence="8" id="KW-0239">DNA-directed DNA polymerase</keyword>
<dbReference type="GO" id="GO:0003676">
    <property type="term" value="F:nucleic acid binding"/>
    <property type="evidence" value="ECO:0007669"/>
    <property type="project" value="InterPro"/>
</dbReference>
<dbReference type="PANTHER" id="PTHR42648:SF11">
    <property type="entry name" value="TRANSPOSON TY4-P GAG-POL POLYPROTEIN"/>
    <property type="match status" value="1"/>
</dbReference>
<evidence type="ECO:0000259" key="14">
    <source>
        <dbReference type="PROSITE" id="PS50994"/>
    </source>
</evidence>
<dbReference type="InterPro" id="IPR036397">
    <property type="entry name" value="RNaseH_sf"/>
</dbReference>
<dbReference type="InterPro" id="IPR039537">
    <property type="entry name" value="Retrotran_Ty1/copia-like"/>
</dbReference>
<dbReference type="Gene3D" id="3.30.420.10">
    <property type="entry name" value="Ribonuclease H-like superfamily/Ribonuclease H"/>
    <property type="match status" value="1"/>
</dbReference>
<dbReference type="Pfam" id="PF14223">
    <property type="entry name" value="Retrotran_gag_2"/>
    <property type="match status" value="1"/>
</dbReference>
<dbReference type="PROSITE" id="PS50158">
    <property type="entry name" value="ZF_CCHC"/>
    <property type="match status" value="1"/>
</dbReference>
<dbReference type="Pfam" id="PF13976">
    <property type="entry name" value="gag_pre-integrs"/>
    <property type="match status" value="1"/>
</dbReference>
<dbReference type="GO" id="GO:0004519">
    <property type="term" value="F:endonuclease activity"/>
    <property type="evidence" value="ECO:0007669"/>
    <property type="project" value="UniProtKB-KW"/>
</dbReference>
<feature type="compositionally biased region" description="Polar residues" evidence="12">
    <location>
        <begin position="204"/>
        <end position="213"/>
    </location>
</feature>
<keyword evidence="8" id="KW-0808">Transferase</keyword>
<keyword evidence="8" id="KW-0548">Nucleotidyltransferase</keyword>
<comment type="caution">
    <text evidence="15">The sequence shown here is derived from an EMBL/GenBank/DDBJ whole genome shotgun (WGS) entry which is preliminary data.</text>
</comment>
<feature type="compositionally biased region" description="Low complexity" evidence="12">
    <location>
        <begin position="1"/>
        <end position="17"/>
    </location>
</feature>
<feature type="domain" description="CCHC-type" evidence="13">
    <location>
        <begin position="246"/>
        <end position="261"/>
    </location>
</feature>
<organism evidence="15 16">
    <name type="scientific">Phytophthora rubi</name>
    <dbReference type="NCBI Taxonomy" id="129364"/>
    <lineage>
        <taxon>Eukaryota</taxon>
        <taxon>Sar</taxon>
        <taxon>Stramenopiles</taxon>
        <taxon>Oomycota</taxon>
        <taxon>Peronosporomycetes</taxon>
        <taxon>Peronosporales</taxon>
        <taxon>Peronosporaceae</taxon>
        <taxon>Phytophthora</taxon>
    </lineage>
</organism>
<dbReference type="InterPro" id="IPR057670">
    <property type="entry name" value="SH3_retrovirus"/>
</dbReference>
<dbReference type="GO" id="GO:0003964">
    <property type="term" value="F:RNA-directed DNA polymerase activity"/>
    <property type="evidence" value="ECO:0007669"/>
    <property type="project" value="UniProtKB-KW"/>
</dbReference>
<keyword evidence="11" id="KW-0863">Zinc-finger</keyword>
<evidence type="ECO:0000256" key="3">
    <source>
        <dbReference type="ARBA" id="ARBA00022759"/>
    </source>
</evidence>
<dbReference type="GO" id="GO:0003887">
    <property type="term" value="F:DNA-directed DNA polymerase activity"/>
    <property type="evidence" value="ECO:0007669"/>
    <property type="project" value="UniProtKB-KW"/>
</dbReference>
<evidence type="ECO:0000313" key="15">
    <source>
        <dbReference type="EMBL" id="KAE9011666.1"/>
    </source>
</evidence>
<keyword evidence="10" id="KW-0511">Multifunctional enzyme</keyword>
<evidence type="ECO:0000256" key="5">
    <source>
        <dbReference type="ARBA" id="ARBA00022842"/>
    </source>
</evidence>
<dbReference type="Pfam" id="PF25597">
    <property type="entry name" value="SH3_retrovirus"/>
    <property type="match status" value="1"/>
</dbReference>
<dbReference type="InterPro" id="IPR025724">
    <property type="entry name" value="GAG-pre-integrase_dom"/>
</dbReference>
<keyword evidence="4" id="KW-0378">Hydrolase</keyword>
<dbReference type="InterPro" id="IPR036875">
    <property type="entry name" value="Znf_CCHC_sf"/>
</dbReference>
<keyword evidence="11" id="KW-0862">Zinc</keyword>
<keyword evidence="6" id="KW-0229">DNA integration</keyword>
<evidence type="ECO:0000256" key="10">
    <source>
        <dbReference type="ARBA" id="ARBA00023268"/>
    </source>
</evidence>
<dbReference type="InterPro" id="IPR001878">
    <property type="entry name" value="Znf_CCHC"/>
</dbReference>
<keyword evidence="1" id="KW-0540">Nuclease</keyword>
<dbReference type="InterPro" id="IPR001584">
    <property type="entry name" value="Integrase_cat-core"/>
</dbReference>
<dbReference type="GO" id="GO:0016787">
    <property type="term" value="F:hydrolase activity"/>
    <property type="evidence" value="ECO:0007669"/>
    <property type="project" value="UniProtKB-KW"/>
</dbReference>
<evidence type="ECO:0000256" key="12">
    <source>
        <dbReference type="SAM" id="MobiDB-lite"/>
    </source>
</evidence>
<evidence type="ECO:0000256" key="8">
    <source>
        <dbReference type="ARBA" id="ARBA00022932"/>
    </source>
</evidence>
<evidence type="ECO:0008006" key="17">
    <source>
        <dbReference type="Google" id="ProtNLM"/>
    </source>
</evidence>